<dbReference type="Pfam" id="PF01470">
    <property type="entry name" value="Peptidase_C15"/>
    <property type="match status" value="1"/>
</dbReference>
<reference evidence="7" key="1">
    <citation type="journal article" date="2016" name="Nature">
        <title>The genome of the seagrass Zostera marina reveals angiosperm adaptation to the sea.</title>
        <authorList>
            <person name="Olsen J.L."/>
            <person name="Rouze P."/>
            <person name="Verhelst B."/>
            <person name="Lin Y.-C."/>
            <person name="Bayer T."/>
            <person name="Collen J."/>
            <person name="Dattolo E."/>
            <person name="De Paoli E."/>
            <person name="Dittami S."/>
            <person name="Maumus F."/>
            <person name="Michel G."/>
            <person name="Kersting A."/>
            <person name="Lauritano C."/>
            <person name="Lohaus R."/>
            <person name="Toepel M."/>
            <person name="Tonon T."/>
            <person name="Vanneste K."/>
            <person name="Amirebrahimi M."/>
            <person name="Brakel J."/>
            <person name="Bostroem C."/>
            <person name="Chovatia M."/>
            <person name="Grimwood J."/>
            <person name="Jenkins J.W."/>
            <person name="Jueterbock A."/>
            <person name="Mraz A."/>
            <person name="Stam W.T."/>
            <person name="Tice H."/>
            <person name="Bornberg-Bauer E."/>
            <person name="Green P.J."/>
            <person name="Pearson G.A."/>
            <person name="Procaccini G."/>
            <person name="Duarte C.M."/>
            <person name="Schmutz J."/>
            <person name="Reusch T.B.H."/>
            <person name="Van de Peer Y."/>
        </authorList>
    </citation>
    <scope>NUCLEOTIDE SEQUENCE [LARGE SCALE GENOMIC DNA]</scope>
    <source>
        <strain evidence="7">cv. Finnish</strain>
    </source>
</reference>
<comment type="caution">
    <text evidence="6">The sequence shown here is derived from an EMBL/GenBank/DDBJ whole genome shotgun (WGS) entry which is preliminary data.</text>
</comment>
<dbReference type="FunFam" id="3.40.630.20:FF:000003">
    <property type="entry name" value="Pyrrolidone-carboxylate peptidase isoform A"/>
    <property type="match status" value="1"/>
</dbReference>
<evidence type="ECO:0000313" key="7">
    <source>
        <dbReference type="Proteomes" id="UP000036987"/>
    </source>
</evidence>
<evidence type="ECO:0000256" key="3">
    <source>
        <dbReference type="ARBA" id="ARBA00022670"/>
    </source>
</evidence>
<dbReference type="CDD" id="cd00501">
    <property type="entry name" value="Peptidase_C15"/>
    <property type="match status" value="1"/>
</dbReference>
<evidence type="ECO:0000256" key="4">
    <source>
        <dbReference type="ARBA" id="ARBA00022801"/>
    </source>
</evidence>
<dbReference type="EMBL" id="LFYR01000709">
    <property type="protein sequence ID" value="KMZ70813.1"/>
    <property type="molecule type" value="Genomic_DNA"/>
</dbReference>
<keyword evidence="4" id="KW-0378">Hydrolase</keyword>
<dbReference type="OrthoDB" id="407146at2759"/>
<gene>
    <name evidence="6" type="ORF">ZOSMA_193G00440</name>
</gene>
<evidence type="ECO:0000313" key="6">
    <source>
        <dbReference type="EMBL" id="KMZ70813.1"/>
    </source>
</evidence>
<sequence length="223" mass="24834">MGSEGPSAVSIYVTGFKKFHGVKRNPTEEIVTNLKEFMGKKGLPKGLSIEICEILETAGQGALNPLNQFFQSAILGLENLDGTSSNARRTIMIHFGVNSGASRFAIESQAVNEATFRCPDELGWKPQKTPIVQEDGGIGRMRKTTLPVKEMKRKLEEMEYPVVLSEDAGRFVCNYVYYHSLRFAEEHGIQSLFVHVPLFMTINEDKQMQFVASLLEVLASLIS</sequence>
<keyword evidence="7" id="KW-1185">Reference proteome</keyword>
<dbReference type="STRING" id="29655.A0A0K9PP16"/>
<dbReference type="GO" id="GO:0016920">
    <property type="term" value="F:pyroglutamyl-peptidase activity"/>
    <property type="evidence" value="ECO:0007669"/>
    <property type="project" value="InterPro"/>
</dbReference>
<evidence type="ECO:0000256" key="2">
    <source>
        <dbReference type="ARBA" id="ARBA00022490"/>
    </source>
</evidence>
<comment type="similarity">
    <text evidence="1">Belongs to the peptidase C15 family.</text>
</comment>
<dbReference type="GO" id="GO:0006508">
    <property type="term" value="P:proteolysis"/>
    <property type="evidence" value="ECO:0007669"/>
    <property type="project" value="UniProtKB-KW"/>
</dbReference>
<evidence type="ECO:0000256" key="1">
    <source>
        <dbReference type="ARBA" id="ARBA00006641"/>
    </source>
</evidence>
<dbReference type="PANTHER" id="PTHR23402">
    <property type="entry name" value="PROTEASE FAMILY C15 PYROGLUTAMYL-PEPTIDASE I-RELATED"/>
    <property type="match status" value="1"/>
</dbReference>
<dbReference type="SUPFAM" id="SSF53182">
    <property type="entry name" value="Pyrrolidone carboxyl peptidase (pyroglutamate aminopeptidase)"/>
    <property type="match status" value="1"/>
</dbReference>
<dbReference type="Gene3D" id="3.40.630.20">
    <property type="entry name" value="Peptidase C15, pyroglutamyl peptidase I-like"/>
    <property type="match status" value="1"/>
</dbReference>
<organism evidence="6 7">
    <name type="scientific">Zostera marina</name>
    <name type="common">Eelgrass</name>
    <dbReference type="NCBI Taxonomy" id="29655"/>
    <lineage>
        <taxon>Eukaryota</taxon>
        <taxon>Viridiplantae</taxon>
        <taxon>Streptophyta</taxon>
        <taxon>Embryophyta</taxon>
        <taxon>Tracheophyta</taxon>
        <taxon>Spermatophyta</taxon>
        <taxon>Magnoliopsida</taxon>
        <taxon>Liliopsida</taxon>
        <taxon>Zosteraceae</taxon>
        <taxon>Zostera</taxon>
    </lineage>
</organism>
<evidence type="ECO:0000256" key="5">
    <source>
        <dbReference type="ARBA" id="ARBA00022807"/>
    </source>
</evidence>
<keyword evidence="3" id="KW-0645">Protease</keyword>
<keyword evidence="2" id="KW-0963">Cytoplasm</keyword>
<name>A0A0K9PP16_ZOSMR</name>
<dbReference type="PIRSF" id="PIRSF015592">
    <property type="entry name" value="Prld-crbxl_pptds"/>
    <property type="match status" value="1"/>
</dbReference>
<dbReference type="InterPro" id="IPR036440">
    <property type="entry name" value="Peptidase_C15-like_sf"/>
</dbReference>
<dbReference type="InterPro" id="IPR000816">
    <property type="entry name" value="Peptidase_C15"/>
</dbReference>
<dbReference type="InterPro" id="IPR016125">
    <property type="entry name" value="Peptidase_C15-like"/>
</dbReference>
<dbReference type="AlphaFoldDB" id="A0A0K9PP16"/>
<protein>
    <submittedName>
        <fullName evidence="6">Pyrrolidone-carboxylate peptidase</fullName>
    </submittedName>
</protein>
<dbReference type="OMA" id="PGRFVCN"/>
<dbReference type="GO" id="GO:0005829">
    <property type="term" value="C:cytosol"/>
    <property type="evidence" value="ECO:0007669"/>
    <property type="project" value="InterPro"/>
</dbReference>
<proteinExistence type="inferred from homology"/>
<keyword evidence="5" id="KW-0788">Thiol protease</keyword>
<dbReference type="Proteomes" id="UP000036987">
    <property type="component" value="Unassembled WGS sequence"/>
</dbReference>
<accession>A0A0K9PP16</accession>
<dbReference type="PANTHER" id="PTHR23402:SF1">
    <property type="entry name" value="PYROGLUTAMYL-PEPTIDASE I"/>
    <property type="match status" value="1"/>
</dbReference>